<feature type="domain" description="BON" evidence="3">
    <location>
        <begin position="151"/>
        <end position="220"/>
    </location>
</feature>
<dbReference type="CDD" id="cd04586">
    <property type="entry name" value="CBS_pair_BON_assoc"/>
    <property type="match status" value="1"/>
</dbReference>
<dbReference type="SMART" id="SM00116">
    <property type="entry name" value="CBS"/>
    <property type="match status" value="2"/>
</dbReference>
<dbReference type="PROSITE" id="PS51371">
    <property type="entry name" value="CBS"/>
    <property type="match status" value="2"/>
</dbReference>
<comment type="caution">
    <text evidence="5">The sequence shown here is derived from an EMBL/GenBank/DDBJ whole genome shotgun (WGS) entry which is preliminary data.</text>
</comment>
<dbReference type="PROSITE" id="PS50914">
    <property type="entry name" value="BON"/>
    <property type="match status" value="1"/>
</dbReference>
<evidence type="ECO:0000313" key="5">
    <source>
        <dbReference type="EMBL" id="GAA1988451.1"/>
    </source>
</evidence>
<sequence length="240" mass="26453">MEHRKVSSVMTPAERVISVPADAGYKDITALLAEHRISAVPVLDTQGRVIGVVSEDDLMAKESHLEGPVEDSRGFAFAGHAERRAQRKAAATTAHELMTAPPVTTSMDQDVVQAARKMAERHVKRLIVTDSDGGLRGVVSRRDILKVFARSDEDIHREIANDVIRDMFWIDPATIGITVEDGIVHLRGHLENWGQGELMCGMVRRTDGVVAVVNHIDFDSGPRETPRRIGRLGIFQRPTA</sequence>
<dbReference type="SUPFAM" id="SSF54631">
    <property type="entry name" value="CBS-domain pair"/>
    <property type="match status" value="1"/>
</dbReference>
<dbReference type="InterPro" id="IPR017080">
    <property type="entry name" value="UCP036990_CBS_BON"/>
</dbReference>
<dbReference type="Pfam" id="PF04972">
    <property type="entry name" value="BON"/>
    <property type="match status" value="1"/>
</dbReference>
<evidence type="ECO:0000313" key="6">
    <source>
        <dbReference type="Proteomes" id="UP001499854"/>
    </source>
</evidence>
<keyword evidence="1 2" id="KW-0129">CBS domain</keyword>
<proteinExistence type="predicted"/>
<dbReference type="PANTHER" id="PTHR43080">
    <property type="entry name" value="CBS DOMAIN-CONTAINING PROTEIN CBSX3, MITOCHONDRIAL"/>
    <property type="match status" value="1"/>
</dbReference>
<evidence type="ECO:0000259" key="4">
    <source>
        <dbReference type="PROSITE" id="PS51371"/>
    </source>
</evidence>
<feature type="domain" description="CBS" evidence="4">
    <location>
        <begin position="10"/>
        <end position="72"/>
    </location>
</feature>
<name>A0ABP5E151_9ACTN</name>
<accession>A0ABP5E151</accession>
<feature type="domain" description="CBS" evidence="4">
    <location>
        <begin position="98"/>
        <end position="155"/>
    </location>
</feature>
<dbReference type="EMBL" id="BAAAQM010000040">
    <property type="protein sequence ID" value="GAA1988451.1"/>
    <property type="molecule type" value="Genomic_DNA"/>
</dbReference>
<gene>
    <name evidence="5" type="ORF">GCM10009838_59130</name>
</gene>
<dbReference type="InterPro" id="IPR000644">
    <property type="entry name" value="CBS_dom"/>
</dbReference>
<dbReference type="InterPro" id="IPR046342">
    <property type="entry name" value="CBS_dom_sf"/>
</dbReference>
<evidence type="ECO:0000256" key="1">
    <source>
        <dbReference type="ARBA" id="ARBA00023122"/>
    </source>
</evidence>
<reference evidence="6" key="1">
    <citation type="journal article" date="2019" name="Int. J. Syst. Evol. Microbiol.">
        <title>The Global Catalogue of Microorganisms (GCM) 10K type strain sequencing project: providing services to taxonomists for standard genome sequencing and annotation.</title>
        <authorList>
            <consortium name="The Broad Institute Genomics Platform"/>
            <consortium name="The Broad Institute Genome Sequencing Center for Infectious Disease"/>
            <person name="Wu L."/>
            <person name="Ma J."/>
        </authorList>
    </citation>
    <scope>NUCLEOTIDE SEQUENCE [LARGE SCALE GENOMIC DNA]</scope>
    <source>
        <strain evidence="6">JCM 16013</strain>
    </source>
</reference>
<evidence type="ECO:0000256" key="2">
    <source>
        <dbReference type="PROSITE-ProRule" id="PRU00703"/>
    </source>
</evidence>
<dbReference type="Pfam" id="PF00571">
    <property type="entry name" value="CBS"/>
    <property type="match status" value="2"/>
</dbReference>
<keyword evidence="6" id="KW-1185">Reference proteome</keyword>
<protein>
    <submittedName>
        <fullName evidence="5">CBS domain-containing protein</fullName>
    </submittedName>
</protein>
<evidence type="ECO:0000259" key="3">
    <source>
        <dbReference type="PROSITE" id="PS50914"/>
    </source>
</evidence>
<dbReference type="Gene3D" id="3.30.1340.30">
    <property type="match status" value="1"/>
</dbReference>
<dbReference type="InterPro" id="IPR007055">
    <property type="entry name" value="BON_dom"/>
</dbReference>
<dbReference type="Proteomes" id="UP001499854">
    <property type="component" value="Unassembled WGS sequence"/>
</dbReference>
<dbReference type="Gene3D" id="3.10.580.10">
    <property type="entry name" value="CBS-domain"/>
    <property type="match status" value="1"/>
</dbReference>
<dbReference type="InterPro" id="IPR051257">
    <property type="entry name" value="Diverse_CBS-Domain"/>
</dbReference>
<organism evidence="5 6">
    <name type="scientific">Catenulispora subtropica</name>
    <dbReference type="NCBI Taxonomy" id="450798"/>
    <lineage>
        <taxon>Bacteria</taxon>
        <taxon>Bacillati</taxon>
        <taxon>Actinomycetota</taxon>
        <taxon>Actinomycetes</taxon>
        <taxon>Catenulisporales</taxon>
        <taxon>Catenulisporaceae</taxon>
        <taxon>Catenulispora</taxon>
    </lineage>
</organism>
<dbReference type="RefSeq" id="WP_344660421.1">
    <property type="nucleotide sequence ID" value="NZ_BAAAQM010000040.1"/>
</dbReference>
<dbReference type="PIRSF" id="PIRSF036990">
    <property type="entry name" value="UCP036990_CBS_BON"/>
    <property type="match status" value="1"/>
</dbReference>
<dbReference type="PANTHER" id="PTHR43080:SF29">
    <property type="entry name" value="OS02G0818000 PROTEIN"/>
    <property type="match status" value="1"/>
</dbReference>